<keyword evidence="1" id="KW-1133">Transmembrane helix</keyword>
<feature type="transmembrane region" description="Helical" evidence="1">
    <location>
        <begin position="243"/>
        <end position="259"/>
    </location>
</feature>
<evidence type="ECO:0008006" key="4">
    <source>
        <dbReference type="Google" id="ProtNLM"/>
    </source>
</evidence>
<dbReference type="PANTHER" id="PTHR36716:SF2">
    <property type="entry name" value="F3H9.20 PROTEIN"/>
    <property type="match status" value="1"/>
</dbReference>
<dbReference type="Proteomes" id="UP001497512">
    <property type="component" value="Chromosome 14"/>
</dbReference>
<evidence type="ECO:0000256" key="1">
    <source>
        <dbReference type="SAM" id="Phobius"/>
    </source>
</evidence>
<gene>
    <name evidence="2" type="ORF">CSSPTR1EN2_LOCUS7633</name>
</gene>
<sequence length="327" mass="35292">MAAQVTSAAALWSPARFRCSCRLLAPRKPMGTRGSGIGMRALQTIVAGEELRGKQSQVKLAENFSSKPGGTAKNGRRSLMVVRMAMREESSLREVYQGIYGPWSVEDVDVREVILYRGGLVTAASAFLIAASTICLSDEFPLKAALQSSYDIFYAVGAGGLGVALLLIHIYVTPIKRTLQLFWALGVAGSLGVALALARPADQGLVTYVLEHPTAIWAVGPLFASLTGLVFKEGLCYGKLEAGALVFVIPTLLLGRLSGVMDEKVQFGLLLTWMALFSLFASRKFTQPIKDDIGDKSVFMFNALPEESKQAVIARIQVEQSGKEKVE</sequence>
<protein>
    <recommendedName>
        <fullName evidence="4">Integral membrane protein</fullName>
    </recommendedName>
</protein>
<dbReference type="Pfam" id="PF10063">
    <property type="entry name" value="DUF2301"/>
    <property type="match status" value="1"/>
</dbReference>
<organism evidence="2 3">
    <name type="scientific">Sphagnum troendelagicum</name>
    <dbReference type="NCBI Taxonomy" id="128251"/>
    <lineage>
        <taxon>Eukaryota</taxon>
        <taxon>Viridiplantae</taxon>
        <taxon>Streptophyta</taxon>
        <taxon>Embryophyta</taxon>
        <taxon>Bryophyta</taxon>
        <taxon>Sphagnophytina</taxon>
        <taxon>Sphagnopsida</taxon>
        <taxon>Sphagnales</taxon>
        <taxon>Sphagnaceae</taxon>
        <taxon>Sphagnum</taxon>
    </lineage>
</organism>
<dbReference type="PANTHER" id="PTHR36716">
    <property type="entry name" value="F3H9.20 PROTEIN"/>
    <property type="match status" value="1"/>
</dbReference>
<keyword evidence="3" id="KW-1185">Reference proteome</keyword>
<dbReference type="InterPro" id="IPR019275">
    <property type="entry name" value="DUF2301"/>
</dbReference>
<feature type="transmembrane region" description="Helical" evidence="1">
    <location>
        <begin position="214"/>
        <end position="231"/>
    </location>
</feature>
<proteinExistence type="predicted"/>
<reference evidence="2" key="1">
    <citation type="submission" date="2024-02" db="EMBL/GenBank/DDBJ databases">
        <authorList>
            <consortium name="ELIXIR-Norway"/>
            <consortium name="Elixir Norway"/>
        </authorList>
    </citation>
    <scope>NUCLEOTIDE SEQUENCE</scope>
</reference>
<name>A0ABP0TUI8_9BRYO</name>
<feature type="transmembrane region" description="Helical" evidence="1">
    <location>
        <begin position="152"/>
        <end position="172"/>
    </location>
</feature>
<feature type="transmembrane region" description="Helical" evidence="1">
    <location>
        <begin position="265"/>
        <end position="282"/>
    </location>
</feature>
<keyword evidence="1" id="KW-0812">Transmembrane</keyword>
<accession>A0ABP0TUI8</accession>
<dbReference type="EMBL" id="OZ019906">
    <property type="protein sequence ID" value="CAK9204932.1"/>
    <property type="molecule type" value="Genomic_DNA"/>
</dbReference>
<keyword evidence="1" id="KW-0472">Membrane</keyword>
<feature type="transmembrane region" description="Helical" evidence="1">
    <location>
        <begin position="114"/>
        <end position="132"/>
    </location>
</feature>
<evidence type="ECO:0000313" key="3">
    <source>
        <dbReference type="Proteomes" id="UP001497512"/>
    </source>
</evidence>
<evidence type="ECO:0000313" key="2">
    <source>
        <dbReference type="EMBL" id="CAK9204932.1"/>
    </source>
</evidence>
<feature type="transmembrane region" description="Helical" evidence="1">
    <location>
        <begin position="179"/>
        <end position="198"/>
    </location>
</feature>